<evidence type="ECO:0000313" key="1">
    <source>
        <dbReference type="EMBL" id="QHS86429.1"/>
    </source>
</evidence>
<reference evidence="1" key="1">
    <citation type="journal article" date="2020" name="Nature">
        <title>Giant virus diversity and host interactions through global metagenomics.</title>
        <authorList>
            <person name="Schulz F."/>
            <person name="Roux S."/>
            <person name="Paez-Espino D."/>
            <person name="Jungbluth S."/>
            <person name="Walsh D.A."/>
            <person name="Denef V.J."/>
            <person name="McMahon K.D."/>
            <person name="Konstantinidis K.T."/>
            <person name="Eloe-Fadrosh E.A."/>
            <person name="Kyrpides N.C."/>
            <person name="Woyke T."/>
        </authorList>
    </citation>
    <scope>NUCLEOTIDE SEQUENCE</scope>
    <source>
        <strain evidence="1">GVMAG-M-3300009187-29</strain>
    </source>
</reference>
<proteinExistence type="predicted"/>
<accession>A0A6C0B4H7</accession>
<sequence length="81" mass="9472">MIWEHWTKYYDTDNANEKNFEKNMEAFSTRVNGFMEEGWRPLGPPQFSAGWFTGCTNTGSAVWTVIRELDSPQIKHPDNEE</sequence>
<organism evidence="1">
    <name type="scientific">viral metagenome</name>
    <dbReference type="NCBI Taxonomy" id="1070528"/>
    <lineage>
        <taxon>unclassified sequences</taxon>
        <taxon>metagenomes</taxon>
        <taxon>organismal metagenomes</taxon>
    </lineage>
</organism>
<dbReference type="EMBL" id="MN739055">
    <property type="protein sequence ID" value="QHS86429.1"/>
    <property type="molecule type" value="Genomic_DNA"/>
</dbReference>
<name>A0A6C0B4H7_9ZZZZ</name>
<dbReference type="AlphaFoldDB" id="A0A6C0B4H7"/>
<protein>
    <submittedName>
        <fullName evidence="1">Uncharacterized protein</fullName>
    </submittedName>
</protein>